<gene>
    <name evidence="1" type="ORF">IMC76_01990</name>
</gene>
<organism evidence="1 2">
    <name type="scientific">Campylobacter corcagiensis</name>
    <dbReference type="NCBI Taxonomy" id="1448857"/>
    <lineage>
        <taxon>Bacteria</taxon>
        <taxon>Pseudomonadati</taxon>
        <taxon>Campylobacterota</taxon>
        <taxon>Epsilonproteobacteria</taxon>
        <taxon>Campylobacterales</taxon>
        <taxon>Campylobacteraceae</taxon>
        <taxon>Campylobacter</taxon>
    </lineage>
</organism>
<accession>A0A7M1LHZ7</accession>
<keyword evidence="2" id="KW-1185">Reference proteome</keyword>
<name>A0A7M1LHZ7_9BACT</name>
<evidence type="ECO:0008006" key="3">
    <source>
        <dbReference type="Google" id="ProtNLM"/>
    </source>
</evidence>
<reference evidence="1 2" key="1">
    <citation type="submission" date="2020-10" db="EMBL/GenBank/DDBJ databases">
        <title>Campylobacter and Helicobacter PacBio genomes.</title>
        <authorList>
            <person name="Lane C."/>
        </authorList>
    </citation>
    <scope>NUCLEOTIDE SEQUENCE [LARGE SCALE GENOMIC DNA]</scope>
    <source>
        <strain evidence="1 2">2016D-0077</strain>
    </source>
</reference>
<sequence length="311" mass="36839">MVLIKQIFKSMLFMSIMLNFSFSDEIKQNIVIQEENLIRQVDELCEAIVADDYYKVKAMLNKNPNLVNFNTNNILSPLYVATLSFIEKNINNIENKNILNLLLLNGANPNEYIKVENQGEVFKFSYPAQILKSNTDFQNKINLLRIFEKYGLDLNNTAIISDDDPIYLPAFIIVYDNKDDAKFKIFDYFSKKRVNPEKALSYIIFLDMGIKVNEYFKNKEFDKLYDYIKEDEYLNLRDKYEKYFISAFSNYKIDDFKFDEILDIIIFFVTTKDEKILELLFKNGFINDKIKIGIKEFCDQENLNLGEYYGW</sequence>
<evidence type="ECO:0000313" key="1">
    <source>
        <dbReference type="EMBL" id="QOQ87604.1"/>
    </source>
</evidence>
<evidence type="ECO:0000313" key="2">
    <source>
        <dbReference type="Proteomes" id="UP000594749"/>
    </source>
</evidence>
<proteinExistence type="predicted"/>
<dbReference type="RefSeq" id="WP_025803172.1">
    <property type="nucleotide sequence ID" value="NZ_CP063078.1"/>
</dbReference>
<dbReference type="AlphaFoldDB" id="A0A7M1LHZ7"/>
<protein>
    <recommendedName>
        <fullName evidence="3">Ankyrin repeat domain-containing protein</fullName>
    </recommendedName>
</protein>
<dbReference type="EMBL" id="CP063078">
    <property type="protein sequence ID" value="QOQ87604.1"/>
    <property type="molecule type" value="Genomic_DNA"/>
</dbReference>
<dbReference type="Proteomes" id="UP000594749">
    <property type="component" value="Chromosome"/>
</dbReference>